<name>A0ABX0Q1Z7_9GAMM</name>
<keyword evidence="1" id="KW-0812">Transmembrane</keyword>
<dbReference type="Pfam" id="PF07963">
    <property type="entry name" value="N_methyl"/>
    <property type="match status" value="1"/>
</dbReference>
<dbReference type="InterPro" id="IPR032092">
    <property type="entry name" value="PilW"/>
</dbReference>
<dbReference type="InterPro" id="IPR012902">
    <property type="entry name" value="N_methyl_site"/>
</dbReference>
<keyword evidence="3" id="KW-1185">Reference proteome</keyword>
<reference evidence="2 3" key="1">
    <citation type="journal article" date="2011" name="Curr. Microbiol.">
        <title>Luteibacter jiangsuensis sp. nov.: a methamidophos-degrading bacterium isolated from a methamidophos-manufacturing factory.</title>
        <authorList>
            <person name="Wang L."/>
            <person name="Wang G.L."/>
            <person name="Li S.P."/>
            <person name="Jiang J.D."/>
        </authorList>
    </citation>
    <scope>NUCLEOTIDE SEQUENCE [LARGE SCALE GENOMIC DNA]</scope>
    <source>
        <strain evidence="2 3">CGMCC 1.10133</strain>
    </source>
</reference>
<dbReference type="Pfam" id="PF16074">
    <property type="entry name" value="PilW"/>
    <property type="match status" value="1"/>
</dbReference>
<proteinExistence type="predicted"/>
<dbReference type="Proteomes" id="UP001429601">
    <property type="component" value="Unassembled WGS sequence"/>
</dbReference>
<protein>
    <submittedName>
        <fullName evidence="2">Prepilin-type N-terminal cleavage/methylation domain-containing protein</fullName>
    </submittedName>
</protein>
<evidence type="ECO:0000256" key="1">
    <source>
        <dbReference type="SAM" id="Phobius"/>
    </source>
</evidence>
<dbReference type="NCBIfam" id="TIGR02532">
    <property type="entry name" value="IV_pilin_GFxxxE"/>
    <property type="match status" value="1"/>
</dbReference>
<gene>
    <name evidence="2" type="ORF">HBF26_03545</name>
</gene>
<feature type="transmembrane region" description="Helical" evidence="1">
    <location>
        <begin position="12"/>
        <end position="36"/>
    </location>
</feature>
<dbReference type="PROSITE" id="PS00409">
    <property type="entry name" value="PROKAR_NTER_METHYL"/>
    <property type="match status" value="1"/>
</dbReference>
<sequence length="375" mass="40417">MPLSGRSSRGFSLVELMVSLVIGLIVVAGLISVLMANRQAFTLQQSNNFNQENVRFAASRLAWSLRMADFWGGVKPDAIVPTANTAGIGGDGCDAAWVLSVGPGKQNGIFGYDGGDTFPIPDCVDNANYVKGSDVVVVRYADTTGYDPDKGPDTPAFDSTDPNVVPNQTSIFVVSGLGQQAALFRRDDPVPKPTLATTTGRYVYPFQLEMYYLRPCADPGANGVCDATDDGGTPSPSLVRLRLDEDGKPVSEVVVDGIEELSFEYSWLAGPDKEHLHQVPFAKASDTQWAAVTQVRASFIARSSTRDTRVPHADTFTVSPHCAYTIAKDGAVTYPETTDTNLCKDQPAGTYGDNPQQYTRTMSSQVVLLRNRVRG</sequence>
<evidence type="ECO:0000313" key="2">
    <source>
        <dbReference type="EMBL" id="NID03944.1"/>
    </source>
</evidence>
<organism evidence="2 3">
    <name type="scientific">Luteibacter jiangsuensis</name>
    <dbReference type="NCBI Taxonomy" id="637577"/>
    <lineage>
        <taxon>Bacteria</taxon>
        <taxon>Pseudomonadati</taxon>
        <taxon>Pseudomonadota</taxon>
        <taxon>Gammaproteobacteria</taxon>
        <taxon>Lysobacterales</taxon>
        <taxon>Rhodanobacteraceae</taxon>
        <taxon>Luteibacter</taxon>
    </lineage>
</organism>
<keyword evidence="1" id="KW-1133">Transmembrane helix</keyword>
<accession>A0ABX0Q1Z7</accession>
<keyword evidence="1" id="KW-0472">Membrane</keyword>
<evidence type="ECO:0000313" key="3">
    <source>
        <dbReference type="Proteomes" id="UP001429601"/>
    </source>
</evidence>
<comment type="caution">
    <text evidence="2">The sequence shown here is derived from an EMBL/GenBank/DDBJ whole genome shotgun (WGS) entry which is preliminary data.</text>
</comment>
<dbReference type="RefSeq" id="WP_167123077.1">
    <property type="nucleotide sequence ID" value="NZ_JAAQQR010000001.1"/>
</dbReference>
<dbReference type="EMBL" id="JAAQQR010000001">
    <property type="protein sequence ID" value="NID03944.1"/>
    <property type="molecule type" value="Genomic_DNA"/>
</dbReference>